<feature type="region of interest" description="Disordered" evidence="1">
    <location>
        <begin position="1"/>
        <end position="125"/>
    </location>
</feature>
<feature type="compositionally biased region" description="Basic and acidic residues" evidence="1">
    <location>
        <begin position="1"/>
        <end position="19"/>
    </location>
</feature>
<accession>A0A9J7HSN7</accession>
<feature type="compositionally biased region" description="Gly residues" evidence="1">
    <location>
        <begin position="69"/>
        <end position="125"/>
    </location>
</feature>
<protein>
    <submittedName>
        <fullName evidence="3">Spidroin-2-like</fullName>
    </submittedName>
</protein>
<evidence type="ECO:0000313" key="2">
    <source>
        <dbReference type="Proteomes" id="UP000001554"/>
    </source>
</evidence>
<gene>
    <name evidence="3" type="primary">LOC118406624</name>
</gene>
<dbReference type="AlphaFoldDB" id="A0A9J7HSN7"/>
<evidence type="ECO:0000256" key="1">
    <source>
        <dbReference type="SAM" id="MobiDB-lite"/>
    </source>
</evidence>
<dbReference type="RefSeq" id="XP_035662687.1">
    <property type="nucleotide sequence ID" value="XM_035806794.1"/>
</dbReference>
<sequence>SSGQKEREAKGPNKSKSDCRSFSGLFLPGCSRPAAPGKAGRDERAPPPRGDAQPVGHPQVKPPDDCQGRGRGPGFDGRADYGGRGPGFDGPADYGGRGPGFDGPADYGGCGPGFDGPADYGGRGPGFAGPADYGKTYCLPYVPSQVVLLFTHIKITPKHS</sequence>
<dbReference type="OrthoDB" id="10110041at2759"/>
<name>A0A9J7HSN7_BRAFL</name>
<reference evidence="2" key="1">
    <citation type="journal article" date="2020" name="Nat. Ecol. Evol.">
        <title>Deeply conserved synteny resolves early events in vertebrate evolution.</title>
        <authorList>
            <person name="Simakov O."/>
            <person name="Marletaz F."/>
            <person name="Yue J.X."/>
            <person name="O'Connell B."/>
            <person name="Jenkins J."/>
            <person name="Brandt A."/>
            <person name="Calef R."/>
            <person name="Tung C.H."/>
            <person name="Huang T.K."/>
            <person name="Schmutz J."/>
            <person name="Satoh N."/>
            <person name="Yu J.K."/>
            <person name="Putnam N.H."/>
            <person name="Green R.E."/>
            <person name="Rokhsar D.S."/>
        </authorList>
    </citation>
    <scope>NUCLEOTIDE SEQUENCE [LARGE SCALE GENOMIC DNA]</scope>
    <source>
        <strain evidence="2">S238N-H82</strain>
    </source>
</reference>
<dbReference type="Proteomes" id="UP000001554">
    <property type="component" value="Chromosome 19"/>
</dbReference>
<feature type="non-terminal residue" evidence="3">
    <location>
        <position position="1"/>
    </location>
</feature>
<proteinExistence type="predicted"/>
<reference evidence="3" key="2">
    <citation type="submission" date="2025-08" db="UniProtKB">
        <authorList>
            <consortium name="RefSeq"/>
        </authorList>
    </citation>
    <scope>IDENTIFICATION</scope>
    <source>
        <strain evidence="3">S238N-H82</strain>
        <tissue evidence="3">Testes</tissue>
    </source>
</reference>
<dbReference type="KEGG" id="bfo:118406624"/>
<evidence type="ECO:0000313" key="3">
    <source>
        <dbReference type="RefSeq" id="XP_035662687.1"/>
    </source>
</evidence>
<keyword evidence="2" id="KW-1185">Reference proteome</keyword>
<dbReference type="GeneID" id="118406624"/>
<organism evidence="2 3">
    <name type="scientific">Branchiostoma floridae</name>
    <name type="common">Florida lancelet</name>
    <name type="synonym">Amphioxus</name>
    <dbReference type="NCBI Taxonomy" id="7739"/>
    <lineage>
        <taxon>Eukaryota</taxon>
        <taxon>Metazoa</taxon>
        <taxon>Chordata</taxon>
        <taxon>Cephalochordata</taxon>
        <taxon>Leptocardii</taxon>
        <taxon>Amphioxiformes</taxon>
        <taxon>Branchiostomatidae</taxon>
        <taxon>Branchiostoma</taxon>
    </lineage>
</organism>